<dbReference type="AlphaFoldDB" id="A0ABD3SBB1"/>
<dbReference type="Pfam" id="PF00176">
    <property type="entry name" value="SNF2-rel_dom"/>
    <property type="match status" value="1"/>
</dbReference>
<name>A0ABD3SBB1_9STRA</name>
<comment type="caution">
    <text evidence="3">The sequence shown here is derived from an EMBL/GenBank/DDBJ whole genome shotgun (WGS) entry which is preliminary data.</text>
</comment>
<feature type="domain" description="SNF2 N-terminal" evidence="2">
    <location>
        <begin position="544"/>
        <end position="668"/>
    </location>
</feature>
<keyword evidence="4" id="KW-1185">Reference proteome</keyword>
<protein>
    <recommendedName>
        <fullName evidence="2">SNF2 N-terminal domain-containing protein</fullName>
    </recommendedName>
</protein>
<reference evidence="3 4" key="1">
    <citation type="submission" date="2024-10" db="EMBL/GenBank/DDBJ databases">
        <title>Updated reference genomes for cyclostephanoid diatoms.</title>
        <authorList>
            <person name="Roberts W.R."/>
            <person name="Alverson A.J."/>
        </authorList>
    </citation>
    <scope>NUCLEOTIDE SEQUENCE [LARGE SCALE GENOMIC DNA]</scope>
    <source>
        <strain evidence="3 4">AJA228-03</strain>
    </source>
</reference>
<feature type="region of interest" description="Disordered" evidence="1">
    <location>
        <begin position="245"/>
        <end position="385"/>
    </location>
</feature>
<evidence type="ECO:0000313" key="4">
    <source>
        <dbReference type="Proteomes" id="UP001530377"/>
    </source>
</evidence>
<dbReference type="Proteomes" id="UP001530377">
    <property type="component" value="Unassembled WGS sequence"/>
</dbReference>
<feature type="region of interest" description="Disordered" evidence="1">
    <location>
        <begin position="557"/>
        <end position="584"/>
    </location>
</feature>
<evidence type="ECO:0000259" key="2">
    <source>
        <dbReference type="Pfam" id="PF00176"/>
    </source>
</evidence>
<feature type="compositionally biased region" description="Polar residues" evidence="1">
    <location>
        <begin position="569"/>
        <end position="582"/>
    </location>
</feature>
<dbReference type="EMBL" id="JALLPB020000083">
    <property type="protein sequence ID" value="KAL3821807.1"/>
    <property type="molecule type" value="Genomic_DNA"/>
</dbReference>
<dbReference type="InterPro" id="IPR000330">
    <property type="entry name" value="SNF2_N"/>
</dbReference>
<gene>
    <name evidence="3" type="ORF">ACHAXA_003309</name>
</gene>
<feature type="region of interest" description="Disordered" evidence="1">
    <location>
        <begin position="119"/>
        <end position="201"/>
    </location>
</feature>
<accession>A0ABD3SBB1</accession>
<evidence type="ECO:0000256" key="1">
    <source>
        <dbReference type="SAM" id="MobiDB-lite"/>
    </source>
</evidence>
<sequence length="828" mass="89403">PATSALLADMSVTIASGRCAAPADVDGGAGSIGGRSRRGLRIAGHNEAAYFRDHDEFVSNAISSYARARHRSGHPSLPDYSNMDSAGREAAMADVDGLLARLSSRALLASSNATTRMNDVREGGALMDDANDDTTLGAEGEEDDDGECRIRSSSASSLDCTANDDTTTLGDDPSASLPIDAMTDATTLGGRGDDSRVLSVSGRRSTSLLIDESAILLSDDDDENDDDIGGHPPVDEGIERARNNAKSSGAMTPPPPSQNADQDDDDGLGSDEELVDNRKGEEFPASQWDAFHSANAELTSSQSDRDGGGGESPARRRAIRFDSVSQRTMSKQSQRASRRGCDRTNGVAVSMIELGMHDNDEKIRSNKEEDVDDKEKDVDEDDPIQTVRNRCRRAKAMDELGMDSLEEIAPSDIRLRDGVNWKLDPLRCRQEKNTTSSKNKPKSSKATKAIGASKQRGKRSTNSVADHTAAIDVARDSSCESDSSLPDSEPPFRDPITDFPSRVAARLNAGLGFLVEREARVQAGPENDDCEYSSAALLSMTIRQIISVASKLLIQTRKPTRKHQRAINGPSSSKRLTPSSNAPPKDYDFLAGGTLIVCRAKEDIDQWEVALREHTSLSVLNHAEMQSGLRKLANIAGKCAGFDVVLTTYDSIRTKEATIPVDSMGRAILRGSVSMSNEDDGWLTSRGSGTQSGPSAPQKCLQLSALHRLSWFRVIFVDILGPKGDVLDYDLGFLTKPGTARLQAAVAIKSKSRQAFFEKKEQDLTSKAETKFLDDRKQLRSLINILHLPDSIKLDKFIGAHILDVSEAGRTKELELDSASSDSDVSEN</sequence>
<feature type="compositionally biased region" description="Polar residues" evidence="1">
    <location>
        <begin position="323"/>
        <end position="335"/>
    </location>
</feature>
<feature type="region of interest" description="Disordered" evidence="1">
    <location>
        <begin position="430"/>
        <end position="497"/>
    </location>
</feature>
<evidence type="ECO:0000313" key="3">
    <source>
        <dbReference type="EMBL" id="KAL3821807.1"/>
    </source>
</evidence>
<feature type="compositionally biased region" description="Polar residues" evidence="1">
    <location>
        <begin position="151"/>
        <end position="169"/>
    </location>
</feature>
<feature type="non-terminal residue" evidence="3">
    <location>
        <position position="1"/>
    </location>
</feature>
<proteinExistence type="predicted"/>
<feature type="region of interest" description="Disordered" evidence="1">
    <location>
        <begin position="219"/>
        <end position="238"/>
    </location>
</feature>
<feature type="compositionally biased region" description="Basic and acidic residues" evidence="1">
    <location>
        <begin position="355"/>
        <end position="377"/>
    </location>
</feature>
<feature type="compositionally biased region" description="Acidic residues" evidence="1">
    <location>
        <begin position="261"/>
        <end position="274"/>
    </location>
</feature>
<organism evidence="3 4">
    <name type="scientific">Cyclostephanos tholiformis</name>
    <dbReference type="NCBI Taxonomy" id="382380"/>
    <lineage>
        <taxon>Eukaryota</taxon>
        <taxon>Sar</taxon>
        <taxon>Stramenopiles</taxon>
        <taxon>Ochrophyta</taxon>
        <taxon>Bacillariophyta</taxon>
        <taxon>Coscinodiscophyceae</taxon>
        <taxon>Thalassiosirophycidae</taxon>
        <taxon>Stephanodiscales</taxon>
        <taxon>Stephanodiscaceae</taxon>
        <taxon>Cyclostephanos</taxon>
    </lineage>
</organism>